<dbReference type="RefSeq" id="WP_071117152.1">
    <property type="nucleotide sequence ID" value="NZ_MKCS01000004.1"/>
</dbReference>
<dbReference type="AlphaFoldDB" id="A0A1S1WUE4"/>
<evidence type="ECO:0000313" key="1">
    <source>
        <dbReference type="EMBL" id="OHX10502.1"/>
    </source>
</evidence>
<sequence length="106" mass="11538">MRSARERLASAARRLGSLSQQGEMIKLDGRDIPAVFHRAPQNASALGGMVLDEQSSAWLIIQPEHLPAGKLAGRRAEAGGLLFEVRGKPLRTSAGDWRLDLKEVKP</sequence>
<dbReference type="Proteomes" id="UP000180088">
    <property type="component" value="Unassembled WGS sequence"/>
</dbReference>
<dbReference type="STRING" id="1903179.BI347_22255"/>
<name>A0A1S1WUE4_9NEIS</name>
<reference evidence="1 2" key="1">
    <citation type="submission" date="2016-09" db="EMBL/GenBank/DDBJ databases">
        <title>Chromobacterium muskegensis sp. nov., an insecticidal bacterium isolated from Sphagnum bogs.</title>
        <authorList>
            <person name="Sparks M.E."/>
            <person name="Blackburn M.B."/>
            <person name="Gundersen-Rindal D.E."/>
            <person name="Mitchell A."/>
            <person name="Farrar R."/>
            <person name="Kuhar D."/>
        </authorList>
    </citation>
    <scope>NUCLEOTIDE SEQUENCE [LARGE SCALE GENOMIC DNA]</scope>
    <source>
        <strain evidence="1 2">37-2</strain>
    </source>
</reference>
<dbReference type="EMBL" id="MKCS01000004">
    <property type="protein sequence ID" value="OHX10502.1"/>
    <property type="molecule type" value="Genomic_DNA"/>
</dbReference>
<organism evidence="1 2">
    <name type="scientific">Chromobacterium sphagni</name>
    <dbReference type="NCBI Taxonomy" id="1903179"/>
    <lineage>
        <taxon>Bacteria</taxon>
        <taxon>Pseudomonadati</taxon>
        <taxon>Pseudomonadota</taxon>
        <taxon>Betaproteobacteria</taxon>
        <taxon>Neisseriales</taxon>
        <taxon>Chromobacteriaceae</taxon>
        <taxon>Chromobacterium</taxon>
    </lineage>
</organism>
<protein>
    <submittedName>
        <fullName evidence="1">Uncharacterized protein</fullName>
    </submittedName>
</protein>
<gene>
    <name evidence="1" type="ORF">BI347_22255</name>
</gene>
<accession>A0A1S1WUE4</accession>
<evidence type="ECO:0000313" key="2">
    <source>
        <dbReference type="Proteomes" id="UP000180088"/>
    </source>
</evidence>
<comment type="caution">
    <text evidence="1">The sequence shown here is derived from an EMBL/GenBank/DDBJ whole genome shotgun (WGS) entry which is preliminary data.</text>
</comment>
<proteinExistence type="predicted"/>